<dbReference type="Pfam" id="PF13692">
    <property type="entry name" value="Glyco_trans_1_4"/>
    <property type="match status" value="1"/>
</dbReference>
<dbReference type="KEGG" id="tps:THAPSDRAFT_29139"/>
<evidence type="ECO:0000256" key="2">
    <source>
        <dbReference type="ARBA" id="ARBA00004370"/>
    </source>
</evidence>
<dbReference type="EMBL" id="CM000644">
    <property type="protein sequence ID" value="EED90630.1"/>
    <property type="molecule type" value="Genomic_DNA"/>
</dbReference>
<dbReference type="InParanoid" id="B8C6U4"/>
<dbReference type="GO" id="GO:0046481">
    <property type="term" value="F:digalactosyldiacylglycerol synthase activity"/>
    <property type="evidence" value="ECO:0007669"/>
    <property type="project" value="InterPro"/>
</dbReference>
<dbReference type="GO" id="GO:0009507">
    <property type="term" value="C:chloroplast"/>
    <property type="evidence" value="ECO:0007669"/>
    <property type="project" value="UniProtKB-SubCell"/>
</dbReference>
<evidence type="ECO:0000313" key="9">
    <source>
        <dbReference type="Proteomes" id="UP000001449"/>
    </source>
</evidence>
<dbReference type="GO" id="GO:0016020">
    <property type="term" value="C:membrane"/>
    <property type="evidence" value="ECO:0007669"/>
    <property type="project" value="UniProtKB-SubCell"/>
</dbReference>
<proteinExistence type="inferred from homology"/>
<evidence type="ECO:0000256" key="5">
    <source>
        <dbReference type="ARBA" id="ARBA00022640"/>
    </source>
</evidence>
<keyword evidence="7" id="KW-0472">Membrane</keyword>
<dbReference type="HOGENOM" id="CLU_011647_1_0_1"/>
<organism evidence="8 9">
    <name type="scientific">Thalassiosira pseudonana</name>
    <name type="common">Marine diatom</name>
    <name type="synonym">Cyclotella nana</name>
    <dbReference type="NCBI Taxonomy" id="35128"/>
    <lineage>
        <taxon>Eukaryota</taxon>
        <taxon>Sar</taxon>
        <taxon>Stramenopiles</taxon>
        <taxon>Ochrophyta</taxon>
        <taxon>Bacillariophyta</taxon>
        <taxon>Coscinodiscophyceae</taxon>
        <taxon>Thalassiosirophycidae</taxon>
        <taxon>Thalassiosirales</taxon>
        <taxon>Thalassiosiraceae</taxon>
        <taxon>Thalassiosira</taxon>
    </lineage>
</organism>
<sequence length="403" mass="45082">MLFGGDSFEDEQEQEVFIREWLANEAGMPDEAKELNITFYPARYHHFAQSIFALGDICDLIPNDQTDVCILEEPEHLNWYRAPGSSPWTSKFRHVLGIIHTNYKSYVRGHAPAGFLAAPLTAGVNSLVVQANCHRVVKLSSVLQSFMPGKEVVQNVHGIRSSYLEERRRIRSASASSSKKAYFIGKLLWAKGFTHLLELEFYYRQKTGNYFECEIFGSGPDEEEIKRAFQKGQGDQPLPVKFLGRADHSSLAGDEFVFVNPSLTEVLATTTAEAIAMGKFVIIPSHSSNEFFEQFPNCLTYRNRREFVSLLKYAMRNEPPPLSEELAYLLSWEAATMRCVSAAAVPKRDAARHERLVRTKESKITKTLSGLFNVGSSSSLTKSGKDVYGSIGDELSGAAVVPM</sequence>
<dbReference type="RefSeq" id="XP_002291779.1">
    <property type="nucleotide sequence ID" value="XM_002291743.1"/>
</dbReference>
<dbReference type="Proteomes" id="UP000001449">
    <property type="component" value="Chromosome 8"/>
</dbReference>
<keyword evidence="4" id="KW-0150">Chloroplast</keyword>
<comment type="similarity">
    <text evidence="3">Belongs to the glycosyltransferase group 1 family. Glycosyltransferase 4 subfamily.</text>
</comment>
<dbReference type="GeneID" id="7450158"/>
<dbReference type="CDD" id="cd01635">
    <property type="entry name" value="Glycosyltransferase_GTB-type"/>
    <property type="match status" value="1"/>
</dbReference>
<keyword evidence="5" id="KW-0934">Plastid</keyword>
<dbReference type="eggNOG" id="ENOG502QQ73">
    <property type="taxonomic scope" value="Eukaryota"/>
</dbReference>
<evidence type="ECO:0000256" key="3">
    <source>
        <dbReference type="ARBA" id="ARBA00009481"/>
    </source>
</evidence>
<evidence type="ECO:0000313" key="8">
    <source>
        <dbReference type="EMBL" id="EED90630.1"/>
    </source>
</evidence>
<evidence type="ECO:0000256" key="4">
    <source>
        <dbReference type="ARBA" id="ARBA00022528"/>
    </source>
</evidence>
<dbReference type="Gene3D" id="3.40.50.2000">
    <property type="entry name" value="Glycogen Phosphorylase B"/>
    <property type="match status" value="1"/>
</dbReference>
<dbReference type="PANTHER" id="PTHR46132">
    <property type="entry name" value="DIGALACTOSYLDIACYLGLYCEROL SYNTHASE 2, CHLOROPLASTIC"/>
    <property type="match status" value="1"/>
</dbReference>
<reference evidence="8 9" key="2">
    <citation type="journal article" date="2008" name="Nature">
        <title>The Phaeodactylum genome reveals the evolutionary history of diatom genomes.</title>
        <authorList>
            <person name="Bowler C."/>
            <person name="Allen A.E."/>
            <person name="Badger J.H."/>
            <person name="Grimwood J."/>
            <person name="Jabbari K."/>
            <person name="Kuo A."/>
            <person name="Maheswari U."/>
            <person name="Martens C."/>
            <person name="Maumus F."/>
            <person name="Otillar R.P."/>
            <person name="Rayko E."/>
            <person name="Salamov A."/>
            <person name="Vandepoele K."/>
            <person name="Beszteri B."/>
            <person name="Gruber A."/>
            <person name="Heijde M."/>
            <person name="Katinka M."/>
            <person name="Mock T."/>
            <person name="Valentin K."/>
            <person name="Verret F."/>
            <person name="Berges J.A."/>
            <person name="Brownlee C."/>
            <person name="Cadoret J.P."/>
            <person name="Chiovitti A."/>
            <person name="Choi C.J."/>
            <person name="Coesel S."/>
            <person name="De Martino A."/>
            <person name="Detter J.C."/>
            <person name="Durkin C."/>
            <person name="Falciatore A."/>
            <person name="Fournet J."/>
            <person name="Haruta M."/>
            <person name="Huysman M.J."/>
            <person name="Jenkins B.D."/>
            <person name="Jiroutova K."/>
            <person name="Jorgensen R.E."/>
            <person name="Joubert Y."/>
            <person name="Kaplan A."/>
            <person name="Kroger N."/>
            <person name="Kroth P.G."/>
            <person name="La Roche J."/>
            <person name="Lindquist E."/>
            <person name="Lommer M."/>
            <person name="Martin-Jezequel V."/>
            <person name="Lopez P.J."/>
            <person name="Lucas S."/>
            <person name="Mangogna M."/>
            <person name="McGinnis K."/>
            <person name="Medlin L.K."/>
            <person name="Montsant A."/>
            <person name="Oudot-Le Secq M.P."/>
            <person name="Napoli C."/>
            <person name="Obornik M."/>
            <person name="Parker M.S."/>
            <person name="Petit J.L."/>
            <person name="Porcel B.M."/>
            <person name="Poulsen N."/>
            <person name="Robison M."/>
            <person name="Rychlewski L."/>
            <person name="Rynearson T.A."/>
            <person name="Schmutz J."/>
            <person name="Shapiro H."/>
            <person name="Siaut M."/>
            <person name="Stanley M."/>
            <person name="Sussman M.R."/>
            <person name="Taylor A.R."/>
            <person name="Vardi A."/>
            <person name="von Dassow P."/>
            <person name="Vyverman W."/>
            <person name="Willis A."/>
            <person name="Wyrwicz L.S."/>
            <person name="Rokhsar D.S."/>
            <person name="Weissenbach J."/>
            <person name="Armbrust E.V."/>
            <person name="Green B.R."/>
            <person name="Van de Peer Y."/>
            <person name="Grigoriev I.V."/>
        </authorList>
    </citation>
    <scope>NUCLEOTIDE SEQUENCE [LARGE SCALE GENOMIC DNA]</scope>
    <source>
        <strain evidence="8 9">CCMP1335</strain>
    </source>
</reference>
<keyword evidence="9" id="KW-1185">Reference proteome</keyword>
<evidence type="ECO:0000256" key="7">
    <source>
        <dbReference type="ARBA" id="ARBA00023136"/>
    </source>
</evidence>
<evidence type="ECO:0000256" key="6">
    <source>
        <dbReference type="ARBA" id="ARBA00022679"/>
    </source>
</evidence>
<evidence type="ECO:0000256" key="1">
    <source>
        <dbReference type="ARBA" id="ARBA00004229"/>
    </source>
</evidence>
<dbReference type="STRING" id="35128.B8C6U4"/>
<accession>B8C6U4</accession>
<evidence type="ECO:0008006" key="10">
    <source>
        <dbReference type="Google" id="ProtNLM"/>
    </source>
</evidence>
<keyword evidence="6" id="KW-0808">Transferase</keyword>
<dbReference type="SUPFAM" id="SSF53756">
    <property type="entry name" value="UDP-Glycosyltransferase/glycogen phosphorylase"/>
    <property type="match status" value="1"/>
</dbReference>
<name>B8C6U4_THAPS</name>
<dbReference type="InterPro" id="IPR044525">
    <property type="entry name" value="DGDG1/2"/>
</dbReference>
<reference evidence="8 9" key="1">
    <citation type="journal article" date="2004" name="Science">
        <title>The genome of the diatom Thalassiosira pseudonana: ecology, evolution, and metabolism.</title>
        <authorList>
            <person name="Armbrust E.V."/>
            <person name="Berges J.A."/>
            <person name="Bowler C."/>
            <person name="Green B.R."/>
            <person name="Martinez D."/>
            <person name="Putnam N.H."/>
            <person name="Zhou S."/>
            <person name="Allen A.E."/>
            <person name="Apt K.E."/>
            <person name="Bechner M."/>
            <person name="Brzezinski M.A."/>
            <person name="Chaal B.K."/>
            <person name="Chiovitti A."/>
            <person name="Davis A.K."/>
            <person name="Demarest M.S."/>
            <person name="Detter J.C."/>
            <person name="Glavina T."/>
            <person name="Goodstein D."/>
            <person name="Hadi M.Z."/>
            <person name="Hellsten U."/>
            <person name="Hildebrand M."/>
            <person name="Jenkins B.D."/>
            <person name="Jurka J."/>
            <person name="Kapitonov V.V."/>
            <person name="Kroger N."/>
            <person name="Lau W.W."/>
            <person name="Lane T.W."/>
            <person name="Larimer F.W."/>
            <person name="Lippmeier J.C."/>
            <person name="Lucas S."/>
            <person name="Medina M."/>
            <person name="Montsant A."/>
            <person name="Obornik M."/>
            <person name="Parker M.S."/>
            <person name="Palenik B."/>
            <person name="Pazour G.J."/>
            <person name="Richardson P.M."/>
            <person name="Rynearson T.A."/>
            <person name="Saito M.A."/>
            <person name="Schwartz D.C."/>
            <person name="Thamatrakoln K."/>
            <person name="Valentin K."/>
            <person name="Vardi A."/>
            <person name="Wilkerson F.P."/>
            <person name="Rokhsar D.S."/>
        </authorList>
    </citation>
    <scope>NUCLEOTIDE SEQUENCE [LARGE SCALE GENOMIC DNA]</scope>
    <source>
        <strain evidence="8 9">CCMP1335</strain>
    </source>
</reference>
<comment type="subcellular location">
    <subcellularLocation>
        <location evidence="2">Membrane</location>
    </subcellularLocation>
    <subcellularLocation>
        <location evidence="1">Plastid</location>
        <location evidence="1">Chloroplast</location>
    </subcellularLocation>
</comment>
<protein>
    <recommendedName>
        <fullName evidence="10">Digalactosyldiacylglycerol synthase</fullName>
    </recommendedName>
</protein>
<dbReference type="PANTHER" id="PTHR46132:SF1">
    <property type="entry name" value="DIGALACTOSYLDIACYLGLYCEROL SYNTHASE 2, CHLOROPLASTIC"/>
    <property type="match status" value="1"/>
</dbReference>
<gene>
    <name evidence="8" type="ORF">THAPSDRAFT_29139</name>
</gene>
<dbReference type="PaxDb" id="35128-Thaps29139"/>
<dbReference type="AlphaFoldDB" id="B8C6U4"/>